<accession>A0A512PB61</accession>
<dbReference type="RefSeq" id="WP_146952194.1">
    <property type="nucleotide sequence ID" value="NZ_BAABBJ010000009.1"/>
</dbReference>
<name>A0A512PB61_9CELL</name>
<dbReference type="EMBL" id="BKAL01000003">
    <property type="protein sequence ID" value="GEP68447.1"/>
    <property type="molecule type" value="Genomic_DNA"/>
</dbReference>
<evidence type="ECO:0000313" key="1">
    <source>
        <dbReference type="EMBL" id="GEP68447.1"/>
    </source>
</evidence>
<sequence length="363" mass="35220">MGALTGARRGLNCAIVQVVALGTTAACTGDDDGHPQGTAATALATAWDALPASLRDAAPAGAVLAVFEGTGPGGGSVRGVVARDGETCTAATADGEGTGASVLVSAAGPQDEDDQADGATTDLLASTLHASGEVSAFAPDDSTTSTTLRCGPEGAQVVLDPMPADLEVIGSGTVVRYTNGFPVGLVVGPADLRERATAVAAEADAPDPAVLELPHLALDDTAVGTLPTPLRRSVVATFTVGSPTGTLTGAVVLTGTRCALTVVDGAGSFGLDGTPDLALDPDEQATTLLDGPSARALAGGGIDGDIALTCATSATAVLLTGVEPAATSADGSATVTAGEDGGTLVLVGTAAARRSVTSLLARR</sequence>
<protein>
    <submittedName>
        <fullName evidence="1">Uncharacterized protein</fullName>
    </submittedName>
</protein>
<reference evidence="1 2" key="1">
    <citation type="submission" date="2019-07" db="EMBL/GenBank/DDBJ databases">
        <title>Whole genome shotgun sequence of Cellulomonas soli NBRC 109434.</title>
        <authorList>
            <person name="Hosoyama A."/>
            <person name="Uohara A."/>
            <person name="Ohji S."/>
            <person name="Ichikawa N."/>
        </authorList>
    </citation>
    <scope>NUCLEOTIDE SEQUENCE [LARGE SCALE GENOMIC DNA]</scope>
    <source>
        <strain evidence="1 2">NBRC 109434</strain>
    </source>
</reference>
<dbReference type="AlphaFoldDB" id="A0A512PB61"/>
<dbReference type="Proteomes" id="UP000321798">
    <property type="component" value="Unassembled WGS sequence"/>
</dbReference>
<organism evidence="1 2">
    <name type="scientific">Cellulomonas soli</name>
    <dbReference type="NCBI Taxonomy" id="931535"/>
    <lineage>
        <taxon>Bacteria</taxon>
        <taxon>Bacillati</taxon>
        <taxon>Actinomycetota</taxon>
        <taxon>Actinomycetes</taxon>
        <taxon>Micrococcales</taxon>
        <taxon>Cellulomonadaceae</taxon>
        <taxon>Cellulomonas</taxon>
    </lineage>
</organism>
<keyword evidence="2" id="KW-1185">Reference proteome</keyword>
<comment type="caution">
    <text evidence="1">The sequence shown here is derived from an EMBL/GenBank/DDBJ whole genome shotgun (WGS) entry which is preliminary data.</text>
</comment>
<proteinExistence type="predicted"/>
<evidence type="ECO:0000313" key="2">
    <source>
        <dbReference type="Proteomes" id="UP000321798"/>
    </source>
</evidence>
<gene>
    <name evidence="1" type="ORF">CSO01_11620</name>
</gene>